<dbReference type="PROSITE" id="PS50112">
    <property type="entry name" value="PAS"/>
    <property type="match status" value="1"/>
</dbReference>
<dbReference type="SMART" id="SM00052">
    <property type="entry name" value="EAL"/>
    <property type="match status" value="1"/>
</dbReference>
<accession>A0A1H8RVE1</accession>
<dbReference type="InterPro" id="IPR035965">
    <property type="entry name" value="PAS-like_dom_sf"/>
</dbReference>
<dbReference type="RefSeq" id="WP_091640937.1">
    <property type="nucleotide sequence ID" value="NZ_FOEG01000002.1"/>
</dbReference>
<dbReference type="Pfam" id="PF00990">
    <property type="entry name" value="GGDEF"/>
    <property type="match status" value="1"/>
</dbReference>
<dbReference type="PANTHER" id="PTHR33121:SF23">
    <property type="entry name" value="CYCLIC DI-GMP PHOSPHODIESTERASE PDEB"/>
    <property type="match status" value="1"/>
</dbReference>
<dbReference type="SMART" id="SM00091">
    <property type="entry name" value="PAS"/>
    <property type="match status" value="1"/>
</dbReference>
<dbReference type="SMART" id="SM00267">
    <property type="entry name" value="GGDEF"/>
    <property type="match status" value="1"/>
</dbReference>
<keyword evidence="7" id="KW-1185">Reference proteome</keyword>
<dbReference type="InterPro" id="IPR011006">
    <property type="entry name" value="CheY-like_superfamily"/>
</dbReference>
<dbReference type="SUPFAM" id="SSF52172">
    <property type="entry name" value="CheY-like"/>
    <property type="match status" value="1"/>
</dbReference>
<dbReference type="STRING" id="406100.SAMN04488052_102281"/>
<dbReference type="Gene3D" id="3.20.20.450">
    <property type="entry name" value="EAL domain"/>
    <property type="match status" value="1"/>
</dbReference>
<dbReference type="CDD" id="cd00130">
    <property type="entry name" value="PAS"/>
    <property type="match status" value="1"/>
</dbReference>
<evidence type="ECO:0000259" key="4">
    <source>
        <dbReference type="PROSITE" id="PS50883"/>
    </source>
</evidence>
<dbReference type="SUPFAM" id="SSF141868">
    <property type="entry name" value="EAL domain-like"/>
    <property type="match status" value="1"/>
</dbReference>
<dbReference type="NCBIfam" id="TIGR00254">
    <property type="entry name" value="GGDEF"/>
    <property type="match status" value="1"/>
</dbReference>
<dbReference type="PANTHER" id="PTHR33121">
    <property type="entry name" value="CYCLIC DI-GMP PHOSPHODIESTERASE PDEF"/>
    <property type="match status" value="1"/>
</dbReference>
<gene>
    <name evidence="6" type="ORF">SAMN04488052_102281</name>
</gene>
<dbReference type="InterPro" id="IPR000014">
    <property type="entry name" value="PAS"/>
</dbReference>
<evidence type="ECO:0000313" key="6">
    <source>
        <dbReference type="EMBL" id="SEO70332.1"/>
    </source>
</evidence>
<dbReference type="Pfam" id="PF00563">
    <property type="entry name" value="EAL"/>
    <property type="match status" value="1"/>
</dbReference>
<dbReference type="Gene3D" id="3.30.450.20">
    <property type="entry name" value="PAS domain"/>
    <property type="match status" value="1"/>
</dbReference>
<feature type="domain" description="GGDEF" evidence="5">
    <location>
        <begin position="298"/>
        <end position="431"/>
    </location>
</feature>
<evidence type="ECO:0000313" key="7">
    <source>
        <dbReference type="Proteomes" id="UP000199657"/>
    </source>
</evidence>
<dbReference type="PROSITE" id="PS50110">
    <property type="entry name" value="RESPONSE_REGULATORY"/>
    <property type="match status" value="1"/>
</dbReference>
<sequence>MNQDEVVRLLVADASLNDAEMFISVLRNAGHAVRATRIEDDEDLRDTLSEHAFDLFLCSTELDSLGFADAAHIIQESGRDLPMLAVAGEDDQNRRREALQAGAQDMVCKSDLDHLKLVVRRELRHLGERRRLRRIEKALRESERRASALLDSSRDAIAYVHEGMHIYANPAYLETFGVDAFAEIEGMPILDMVDPDDQKAFKEVLRRFSQGDHSEPHASVSMTTGERLLPVHVSLSAATVDGEACTQILIREQSSDSELEAELDSLSRKDLLTGLANRTHFLDELRSVIAEAAADDDSSHGLLYIQVENLDGIRQTLGIAASDKTVTDVADLISAELEPDYVAGRFADDVLTVLLPHRSVHEAVALAEAIRQQVHDHIVQAGQHTVTTTCAIGALMVGETSPDADEAISRVHQACEVARNAGGNQVHLHATEDRNGSAGAAQRWRETIEDALQQNRFHLVYMPVASLSGDGSPRYEVRLRLRNEDGVDLMPGDFVPQAEDAGMMNQLDRWVVEHVLQALKRQAATDGATTLMVKLSGQTLADREFTTFLGARLKAHGVRGAALSFEVNEPVAVTQLNDAREAFRGIKELGCGFTLDHFGSSLNPFQLLKHLPADHLKLDRSLGRDLASNEKTQERVRSIIENAHAMKKHVIAGYVEDAMTMATYWRYQVDFVQGHFLHAPSPEMDYDFTGTVM</sequence>
<dbReference type="GO" id="GO:0000160">
    <property type="term" value="P:phosphorelay signal transduction system"/>
    <property type="evidence" value="ECO:0007669"/>
    <property type="project" value="InterPro"/>
</dbReference>
<dbReference type="InterPro" id="IPR050706">
    <property type="entry name" value="Cyclic-di-GMP_PDE-like"/>
</dbReference>
<dbReference type="Proteomes" id="UP000199657">
    <property type="component" value="Unassembled WGS sequence"/>
</dbReference>
<reference evidence="6 7" key="1">
    <citation type="submission" date="2016-10" db="EMBL/GenBank/DDBJ databases">
        <authorList>
            <person name="de Groot N.N."/>
        </authorList>
    </citation>
    <scope>NUCLEOTIDE SEQUENCE [LARGE SCALE GENOMIC DNA]</scope>
    <source>
        <strain evidence="6 7">CGMCC 1.6291</strain>
    </source>
</reference>
<dbReference type="CDD" id="cd01948">
    <property type="entry name" value="EAL"/>
    <property type="match status" value="1"/>
</dbReference>
<dbReference type="EMBL" id="FOEG01000002">
    <property type="protein sequence ID" value="SEO70332.1"/>
    <property type="molecule type" value="Genomic_DNA"/>
</dbReference>
<name>A0A1H8RVE1_9GAMM</name>
<dbReference type="Gene3D" id="3.30.70.270">
    <property type="match status" value="1"/>
</dbReference>
<evidence type="ECO:0000259" key="2">
    <source>
        <dbReference type="PROSITE" id="PS50110"/>
    </source>
</evidence>
<dbReference type="GO" id="GO:0071111">
    <property type="term" value="F:cyclic-guanylate-specific phosphodiesterase activity"/>
    <property type="evidence" value="ECO:0007669"/>
    <property type="project" value="InterPro"/>
</dbReference>
<feature type="domain" description="Response regulatory" evidence="2">
    <location>
        <begin position="8"/>
        <end position="124"/>
    </location>
</feature>
<dbReference type="InterPro" id="IPR043128">
    <property type="entry name" value="Rev_trsase/Diguanyl_cyclase"/>
</dbReference>
<dbReference type="PROSITE" id="PS50887">
    <property type="entry name" value="GGDEF"/>
    <property type="match status" value="1"/>
</dbReference>
<dbReference type="PROSITE" id="PS50883">
    <property type="entry name" value="EAL"/>
    <property type="match status" value="1"/>
</dbReference>
<comment type="caution">
    <text evidence="1">Lacks conserved residue(s) required for the propagation of feature annotation.</text>
</comment>
<organism evidence="6 7">
    <name type="scientific">Aquisalimonas asiatica</name>
    <dbReference type="NCBI Taxonomy" id="406100"/>
    <lineage>
        <taxon>Bacteria</taxon>
        <taxon>Pseudomonadati</taxon>
        <taxon>Pseudomonadota</taxon>
        <taxon>Gammaproteobacteria</taxon>
        <taxon>Chromatiales</taxon>
        <taxon>Ectothiorhodospiraceae</taxon>
        <taxon>Aquisalimonas</taxon>
    </lineage>
</organism>
<dbReference type="AlphaFoldDB" id="A0A1H8RVE1"/>
<dbReference type="NCBIfam" id="TIGR00229">
    <property type="entry name" value="sensory_box"/>
    <property type="match status" value="1"/>
</dbReference>
<evidence type="ECO:0000256" key="1">
    <source>
        <dbReference type="PROSITE-ProRule" id="PRU00169"/>
    </source>
</evidence>
<proteinExistence type="predicted"/>
<dbReference type="Pfam" id="PF13426">
    <property type="entry name" value="PAS_9"/>
    <property type="match status" value="1"/>
</dbReference>
<feature type="domain" description="EAL" evidence="4">
    <location>
        <begin position="441"/>
        <end position="693"/>
    </location>
</feature>
<dbReference type="InterPro" id="IPR001633">
    <property type="entry name" value="EAL_dom"/>
</dbReference>
<dbReference type="InterPro" id="IPR000160">
    <property type="entry name" value="GGDEF_dom"/>
</dbReference>
<dbReference type="InterPro" id="IPR029787">
    <property type="entry name" value="Nucleotide_cyclase"/>
</dbReference>
<dbReference type="InterPro" id="IPR001789">
    <property type="entry name" value="Sig_transdc_resp-reg_receiver"/>
</dbReference>
<dbReference type="SUPFAM" id="SSF55073">
    <property type="entry name" value="Nucleotide cyclase"/>
    <property type="match status" value="1"/>
</dbReference>
<dbReference type="InterPro" id="IPR035919">
    <property type="entry name" value="EAL_sf"/>
</dbReference>
<dbReference type="Gene3D" id="3.40.50.2300">
    <property type="match status" value="1"/>
</dbReference>
<dbReference type="CDD" id="cd01949">
    <property type="entry name" value="GGDEF"/>
    <property type="match status" value="1"/>
</dbReference>
<feature type="domain" description="PAS" evidence="3">
    <location>
        <begin position="162"/>
        <end position="212"/>
    </location>
</feature>
<evidence type="ECO:0000259" key="5">
    <source>
        <dbReference type="PROSITE" id="PS50887"/>
    </source>
</evidence>
<protein>
    <submittedName>
        <fullName evidence="6">PAS domain S-box-containing protein/diguanylate cyclase (GGDEF) domain-containing protein</fullName>
    </submittedName>
</protein>
<dbReference type="SUPFAM" id="SSF55785">
    <property type="entry name" value="PYP-like sensor domain (PAS domain)"/>
    <property type="match status" value="1"/>
</dbReference>
<evidence type="ECO:0000259" key="3">
    <source>
        <dbReference type="PROSITE" id="PS50112"/>
    </source>
</evidence>
<dbReference type="OrthoDB" id="7052318at2"/>